<proteinExistence type="predicted"/>
<accession>A0A9Q8ZFH5</accession>
<gene>
    <name evidence="3" type="ORF">yc1106_09695</name>
</gene>
<dbReference type="Proteomes" id="UP001056012">
    <property type="component" value="Chromosome 8"/>
</dbReference>
<evidence type="ECO:0000313" key="4">
    <source>
        <dbReference type="Proteomes" id="UP001056012"/>
    </source>
</evidence>
<organism evidence="3 4">
    <name type="scientific">Curvularia clavata</name>
    <dbReference type="NCBI Taxonomy" id="95742"/>
    <lineage>
        <taxon>Eukaryota</taxon>
        <taxon>Fungi</taxon>
        <taxon>Dikarya</taxon>
        <taxon>Ascomycota</taxon>
        <taxon>Pezizomycotina</taxon>
        <taxon>Dothideomycetes</taxon>
        <taxon>Pleosporomycetidae</taxon>
        <taxon>Pleosporales</taxon>
        <taxon>Pleosporineae</taxon>
        <taxon>Pleosporaceae</taxon>
        <taxon>Curvularia</taxon>
    </lineage>
</organism>
<keyword evidence="4" id="KW-1185">Reference proteome</keyword>
<dbReference type="VEuPathDB" id="FungiDB:yc1106_09695"/>
<protein>
    <recommendedName>
        <fullName evidence="2">Rrn9 domain-containing protein</fullName>
    </recommendedName>
</protein>
<sequence>MSLFGGSAAPSRSSYESDTSESSSMRSSPSIVQISDAHNAQEAQKVDIPGTLDVDDELEIDTESEEDESEEEEAQRPNRFKEAPKRWRNYTEADRQIVESLDQIQNSDLSAHLYNAHAMRRRVQRPVHEFAEIEIWHNKNDWLKSGEDLKYTDAAGIKQEDIVPPNEWIAWPVPPTELFRRRENLDNGLESDQADDYTLGNVNKQEAGEELREELLAAFLRIAKDRWNTRDASSSAPDTESDSHTDVLSKPVILADDARARQILQPSIQSMMTKLDDLSSAIYRTRHDAFGLGDSDDPSMGDFTLGAESGRSASRLPSRAASRATSKTPSRAPSRAAPRATSKTASRAKSKAASKTSSRAPSRKVMSRNSNIRPSSRASNSSTSTIQGGESGEALMDWSEVLGLAAVKGWDPGAIARTAQRCATLFGESMSFVPLTESMASKPIPEPVWYRPSTKTAPSLLSTTDTLTPKRPLFQFGTLNCPRSDCEDYTRTFASTLLVIEHCTSVHGYDPRTNDSENEARMAGGVHIDGFLQPISLKSGWLDDNKAKPT</sequence>
<evidence type="ECO:0000313" key="3">
    <source>
        <dbReference type="EMBL" id="USP82421.1"/>
    </source>
</evidence>
<feature type="compositionally biased region" description="Low complexity" evidence="1">
    <location>
        <begin position="309"/>
        <end position="345"/>
    </location>
</feature>
<dbReference type="EMBL" id="CP089281">
    <property type="protein sequence ID" value="USP82421.1"/>
    <property type="molecule type" value="Genomic_DNA"/>
</dbReference>
<feature type="compositionally biased region" description="Acidic residues" evidence="1">
    <location>
        <begin position="53"/>
        <end position="73"/>
    </location>
</feature>
<dbReference type="OrthoDB" id="5412288at2759"/>
<feature type="compositionally biased region" description="Low complexity" evidence="1">
    <location>
        <begin position="11"/>
        <end position="35"/>
    </location>
</feature>
<reference evidence="3" key="1">
    <citation type="submission" date="2021-12" db="EMBL/GenBank/DDBJ databases">
        <title>Curvularia clavata genome.</title>
        <authorList>
            <person name="Cao Y."/>
        </authorList>
    </citation>
    <scope>NUCLEOTIDE SEQUENCE</scope>
    <source>
        <strain evidence="3">Yc1106</strain>
    </source>
</reference>
<evidence type="ECO:0000259" key="2">
    <source>
        <dbReference type="Pfam" id="PF10680"/>
    </source>
</evidence>
<feature type="domain" description="Rrn9" evidence="2">
    <location>
        <begin position="101"/>
        <end position="183"/>
    </location>
</feature>
<evidence type="ECO:0000256" key="1">
    <source>
        <dbReference type="SAM" id="MobiDB-lite"/>
    </source>
</evidence>
<feature type="region of interest" description="Disordered" evidence="1">
    <location>
        <begin position="1"/>
        <end position="83"/>
    </location>
</feature>
<dbReference type="InterPro" id="IPR019622">
    <property type="entry name" value="Rrn9_dom"/>
</dbReference>
<dbReference type="AlphaFoldDB" id="A0A9Q8ZFH5"/>
<feature type="compositionally biased region" description="Basic and acidic residues" evidence="1">
    <location>
        <begin position="74"/>
        <end position="83"/>
    </location>
</feature>
<dbReference type="Pfam" id="PF10680">
    <property type="entry name" value="RRN9"/>
    <property type="match status" value="1"/>
</dbReference>
<feature type="compositionally biased region" description="Low complexity" evidence="1">
    <location>
        <begin position="367"/>
        <end position="384"/>
    </location>
</feature>
<name>A0A9Q8ZFH5_CURCL</name>
<feature type="region of interest" description="Disordered" evidence="1">
    <location>
        <begin position="289"/>
        <end position="390"/>
    </location>
</feature>